<sequence length="290" mass="32598">MGEYFWTDGSVFNYSLSGLSNDPNRCFALRTNVQINNFVELHGSQAQPFICKQQASFCPASSYTNAFGKLTSSNYPGNYENNLDCKYSIVVAPGNRVEFNLRYFQSEPTYDYLSVIDGPDVDGVLLSTYSGDLGVDIENYQIISSSNSLTLVFFSDFAHNFKGWTADYQSLPMDKTQIINGISGVLSSPNFPKNYPAFAEELYVITSPVNTRINFVVDTVWLAQHYASISFYDGPSQSYPKLNKFMGHLVDSGMTSINFKSTQNVVTVYFLSEDLIADKGWHFSWSAEYF</sequence>
<reference evidence="2" key="1">
    <citation type="submission" date="2016-11" db="UniProtKB">
        <authorList>
            <consortium name="WormBaseParasite"/>
        </authorList>
    </citation>
    <scope>IDENTIFICATION</scope>
    <source>
        <strain evidence="2">KR3021</strain>
    </source>
</reference>
<protein>
    <submittedName>
        <fullName evidence="2">CUB domain-containing protein</fullName>
    </submittedName>
</protein>
<proteinExistence type="predicted"/>
<organism evidence="1 2">
    <name type="scientific">Rhabditophanes sp. KR3021</name>
    <dbReference type="NCBI Taxonomy" id="114890"/>
    <lineage>
        <taxon>Eukaryota</taxon>
        <taxon>Metazoa</taxon>
        <taxon>Ecdysozoa</taxon>
        <taxon>Nematoda</taxon>
        <taxon>Chromadorea</taxon>
        <taxon>Rhabditida</taxon>
        <taxon>Tylenchina</taxon>
        <taxon>Panagrolaimomorpha</taxon>
        <taxon>Strongyloidoidea</taxon>
        <taxon>Alloionematidae</taxon>
        <taxon>Rhabditophanes</taxon>
    </lineage>
</organism>
<evidence type="ECO:0000313" key="2">
    <source>
        <dbReference type="WBParaSite" id="RSKR_0000478300.1"/>
    </source>
</evidence>
<dbReference type="Proteomes" id="UP000095286">
    <property type="component" value="Unplaced"/>
</dbReference>
<name>A0AC35TVE3_9BILA</name>
<dbReference type="WBParaSite" id="RSKR_0000478300.1">
    <property type="protein sequence ID" value="RSKR_0000478300.1"/>
    <property type="gene ID" value="RSKR_0000478300"/>
</dbReference>
<accession>A0AC35TVE3</accession>
<evidence type="ECO:0000313" key="1">
    <source>
        <dbReference type="Proteomes" id="UP000095286"/>
    </source>
</evidence>